<feature type="domain" description="Polysaccharide pyruvyl transferase" evidence="1">
    <location>
        <begin position="13"/>
        <end position="344"/>
    </location>
</feature>
<dbReference type="InterPro" id="IPR007345">
    <property type="entry name" value="Polysacch_pyruvyl_Trfase"/>
</dbReference>
<sequence length="401" mass="43979">MRIGILTFHAALNYGSVLQAYALQEYLVSKGHEVKVIDFRSRSQRRLYPSPISLDSPYNIKQTLRRIFSDWKEIRTMASKRSAFRRFISDNLHLTDICFKDEEALRSYDWSSFDMIVTGSDQIWNPSAIDFSLAYFLDFLDGKSASVCPKRVAYAPSAGPSGVFPSFRESGNWSSVSLQEKIKVLLSEYDALSVREKSTADFLFSGDFAGSPCPVMPDPVLLHDAGFYRSLAHSFDAAAKAIARQYILYYSPGKNDGKAELLADAAAAGMLGRNSSGILPSDKRLRIVRITDGSAGGAGKYRTAEAFYPASPAEFISLIDNAACTVGTSYHLLVLSMLLGKDFMCPDAASDSRKAQLLKAAGMSPETSCFRFSDPDIRAAVHTAVESLRASADSFWSGLGV</sequence>
<reference evidence="2" key="1">
    <citation type="submission" date="2020-10" db="EMBL/GenBank/DDBJ databases">
        <authorList>
            <person name="Gilroy R."/>
        </authorList>
    </citation>
    <scope>NUCLEOTIDE SEQUENCE</scope>
    <source>
        <strain evidence="2">B1-15692</strain>
    </source>
</reference>
<comment type="caution">
    <text evidence="2">The sequence shown here is derived from an EMBL/GenBank/DDBJ whole genome shotgun (WGS) entry which is preliminary data.</text>
</comment>
<gene>
    <name evidence="2" type="ORF">IAB99_02570</name>
</gene>
<name>A0A9D9I7M7_9BACT</name>
<proteinExistence type="predicted"/>
<protein>
    <submittedName>
        <fullName evidence="2">Polysaccharide pyruvyl transferase family protein</fullName>
    </submittedName>
</protein>
<organism evidence="2 3">
    <name type="scientific">Candidatus Cryptobacteroides faecipullorum</name>
    <dbReference type="NCBI Taxonomy" id="2840764"/>
    <lineage>
        <taxon>Bacteria</taxon>
        <taxon>Pseudomonadati</taxon>
        <taxon>Bacteroidota</taxon>
        <taxon>Bacteroidia</taxon>
        <taxon>Bacteroidales</taxon>
        <taxon>Candidatus Cryptobacteroides</taxon>
    </lineage>
</organism>
<keyword evidence="2" id="KW-0808">Transferase</keyword>
<dbReference type="Proteomes" id="UP000823660">
    <property type="component" value="Unassembled WGS sequence"/>
</dbReference>
<dbReference type="Pfam" id="PF04230">
    <property type="entry name" value="PS_pyruv_trans"/>
    <property type="match status" value="1"/>
</dbReference>
<dbReference type="AlphaFoldDB" id="A0A9D9I7M7"/>
<dbReference type="GO" id="GO:0016740">
    <property type="term" value="F:transferase activity"/>
    <property type="evidence" value="ECO:0007669"/>
    <property type="project" value="UniProtKB-KW"/>
</dbReference>
<accession>A0A9D9I7M7</accession>
<evidence type="ECO:0000259" key="1">
    <source>
        <dbReference type="Pfam" id="PF04230"/>
    </source>
</evidence>
<evidence type="ECO:0000313" key="3">
    <source>
        <dbReference type="Proteomes" id="UP000823660"/>
    </source>
</evidence>
<dbReference type="EMBL" id="JADIMH010000013">
    <property type="protein sequence ID" value="MBO8466633.1"/>
    <property type="molecule type" value="Genomic_DNA"/>
</dbReference>
<reference evidence="2" key="2">
    <citation type="journal article" date="2021" name="PeerJ">
        <title>Extensive microbial diversity within the chicken gut microbiome revealed by metagenomics and culture.</title>
        <authorList>
            <person name="Gilroy R."/>
            <person name="Ravi A."/>
            <person name="Getino M."/>
            <person name="Pursley I."/>
            <person name="Horton D.L."/>
            <person name="Alikhan N.F."/>
            <person name="Baker D."/>
            <person name="Gharbi K."/>
            <person name="Hall N."/>
            <person name="Watson M."/>
            <person name="Adriaenssens E.M."/>
            <person name="Foster-Nyarko E."/>
            <person name="Jarju S."/>
            <person name="Secka A."/>
            <person name="Antonio M."/>
            <person name="Oren A."/>
            <person name="Chaudhuri R.R."/>
            <person name="La Ragione R."/>
            <person name="Hildebrand F."/>
            <person name="Pallen M.J."/>
        </authorList>
    </citation>
    <scope>NUCLEOTIDE SEQUENCE</scope>
    <source>
        <strain evidence="2">B1-15692</strain>
    </source>
</reference>
<evidence type="ECO:0000313" key="2">
    <source>
        <dbReference type="EMBL" id="MBO8466633.1"/>
    </source>
</evidence>